<name>A0A0F7ZSK3_9HYPO</name>
<dbReference type="Proteomes" id="UP000054481">
    <property type="component" value="Unassembled WGS sequence"/>
</dbReference>
<evidence type="ECO:0000313" key="2">
    <source>
        <dbReference type="Proteomes" id="UP000054481"/>
    </source>
</evidence>
<keyword evidence="2" id="KW-1185">Reference proteome</keyword>
<organism evidence="1 2">
    <name type="scientific">Hirsutella minnesotensis 3608</name>
    <dbReference type="NCBI Taxonomy" id="1043627"/>
    <lineage>
        <taxon>Eukaryota</taxon>
        <taxon>Fungi</taxon>
        <taxon>Dikarya</taxon>
        <taxon>Ascomycota</taxon>
        <taxon>Pezizomycotina</taxon>
        <taxon>Sordariomycetes</taxon>
        <taxon>Hypocreomycetidae</taxon>
        <taxon>Hypocreales</taxon>
        <taxon>Ophiocordycipitaceae</taxon>
        <taxon>Hirsutella</taxon>
    </lineage>
</organism>
<sequence length="252" mass="28304">MRRQVLEQTLTPISNMNGSVPICYASQELPSEYEPAGAILAFQGWKFLCASSTKLKAVLELAAEQRLSDLQSLIGLSTGELGRFIACMLRVIQRVLVASSGQGAEQPELYLWTKTRRAIAASHEEDWPHFFKKLSGSNDNECEEDVFTRQYLCTALATADNAPYGQRSTWHDVFSKGLSDALPLPNVRDQVFHKIVTTSHLWSKHQWEVLTLWFDLLTASTLCHISGSECCLRRVEALMGHVRDTVMFRVAV</sequence>
<evidence type="ECO:0000313" key="1">
    <source>
        <dbReference type="EMBL" id="KJZ71513.1"/>
    </source>
</evidence>
<dbReference type="AlphaFoldDB" id="A0A0F7ZSK3"/>
<accession>A0A0F7ZSK3</accession>
<proteinExistence type="predicted"/>
<dbReference type="EMBL" id="KQ030571">
    <property type="protein sequence ID" value="KJZ71513.1"/>
    <property type="molecule type" value="Genomic_DNA"/>
</dbReference>
<protein>
    <submittedName>
        <fullName evidence="1">Uncharacterized protein</fullName>
    </submittedName>
</protein>
<gene>
    <name evidence="1" type="ORF">HIM_09101</name>
</gene>
<reference evidence="1 2" key="1">
    <citation type="journal article" date="2014" name="Genome Biol. Evol.">
        <title>Comparative genomics and transcriptomics analyses reveal divergent lifestyle features of nematode endoparasitic fungus Hirsutella minnesotensis.</title>
        <authorList>
            <person name="Lai Y."/>
            <person name="Liu K."/>
            <person name="Zhang X."/>
            <person name="Zhang X."/>
            <person name="Li K."/>
            <person name="Wang N."/>
            <person name="Shu C."/>
            <person name="Wu Y."/>
            <person name="Wang C."/>
            <person name="Bushley K.E."/>
            <person name="Xiang M."/>
            <person name="Liu X."/>
        </authorList>
    </citation>
    <scope>NUCLEOTIDE SEQUENCE [LARGE SCALE GENOMIC DNA]</scope>
    <source>
        <strain evidence="1 2">3608</strain>
    </source>
</reference>